<dbReference type="PANTHER" id="PTHR13355">
    <property type="entry name" value="GLUCOSAMINE 6-PHOSPHATE N-ACETYLTRANSFERASE"/>
    <property type="match status" value="1"/>
</dbReference>
<dbReference type="InterPro" id="IPR000182">
    <property type="entry name" value="GNAT_dom"/>
</dbReference>
<evidence type="ECO:0000259" key="1">
    <source>
        <dbReference type="PROSITE" id="PS51186"/>
    </source>
</evidence>
<evidence type="ECO:0000313" key="2">
    <source>
        <dbReference type="EMBL" id="RSU11522.1"/>
    </source>
</evidence>
<organism evidence="2 3">
    <name type="scientific">Vagococcus acidifermentans</name>
    <dbReference type="NCBI Taxonomy" id="564710"/>
    <lineage>
        <taxon>Bacteria</taxon>
        <taxon>Bacillati</taxon>
        <taxon>Bacillota</taxon>
        <taxon>Bacilli</taxon>
        <taxon>Lactobacillales</taxon>
        <taxon>Enterococcaceae</taxon>
        <taxon>Vagococcus</taxon>
    </lineage>
</organism>
<sequence length="143" mass="16057">MTIRHTADTTSAVYRDALAIRKDVFIKEQHVSETEEIMAEDSCTHFVLYDEGRPLATCRLLPKSDAIYKVQRVAVLKAARGKRYGEKIMLAAEDFARAAGATELVLGAQTTALGFYCTLGYEAYGNEYLDANIPHYDMKKELR</sequence>
<accession>A0A430ATZ0</accession>
<dbReference type="GO" id="GO:0004343">
    <property type="term" value="F:glucosamine 6-phosphate N-acetyltransferase activity"/>
    <property type="evidence" value="ECO:0007669"/>
    <property type="project" value="TreeGrafter"/>
</dbReference>
<gene>
    <name evidence="2" type="ORF">CBF27_08360</name>
</gene>
<dbReference type="InterPro" id="IPR016181">
    <property type="entry name" value="Acyl_CoA_acyltransferase"/>
</dbReference>
<keyword evidence="3" id="KW-1185">Reference proteome</keyword>
<reference evidence="2 3" key="1">
    <citation type="submission" date="2017-05" db="EMBL/GenBank/DDBJ databases">
        <title>Vagococcus spp. assemblies.</title>
        <authorList>
            <person name="Gulvik C.A."/>
        </authorList>
    </citation>
    <scope>NUCLEOTIDE SEQUENCE [LARGE SCALE GENOMIC DNA]</scope>
    <source>
        <strain evidence="2 3">LMG 24798</strain>
    </source>
</reference>
<dbReference type="Proteomes" id="UP000286773">
    <property type="component" value="Unassembled WGS sequence"/>
</dbReference>
<proteinExistence type="predicted"/>
<dbReference type="InterPro" id="IPR039143">
    <property type="entry name" value="GNPNAT1-like"/>
</dbReference>
<comment type="caution">
    <text evidence="2">The sequence shown here is derived from an EMBL/GenBank/DDBJ whole genome shotgun (WGS) entry which is preliminary data.</text>
</comment>
<dbReference type="SUPFAM" id="SSF55729">
    <property type="entry name" value="Acyl-CoA N-acyltransferases (Nat)"/>
    <property type="match status" value="1"/>
</dbReference>
<name>A0A430ATZ0_9ENTE</name>
<dbReference type="Pfam" id="PF13673">
    <property type="entry name" value="Acetyltransf_10"/>
    <property type="match status" value="1"/>
</dbReference>
<dbReference type="EMBL" id="NGKC01000008">
    <property type="protein sequence ID" value="RSU11522.1"/>
    <property type="molecule type" value="Genomic_DNA"/>
</dbReference>
<dbReference type="Gene3D" id="3.40.630.30">
    <property type="match status" value="1"/>
</dbReference>
<feature type="domain" description="N-acetyltransferase" evidence="1">
    <location>
        <begin position="1"/>
        <end position="143"/>
    </location>
</feature>
<dbReference type="CDD" id="cd04301">
    <property type="entry name" value="NAT_SF"/>
    <property type="match status" value="1"/>
</dbReference>
<dbReference type="AlphaFoldDB" id="A0A430ATZ0"/>
<protein>
    <recommendedName>
        <fullName evidence="1">N-acetyltransferase domain-containing protein</fullName>
    </recommendedName>
</protein>
<evidence type="ECO:0000313" key="3">
    <source>
        <dbReference type="Proteomes" id="UP000286773"/>
    </source>
</evidence>
<dbReference type="OrthoDB" id="9796171at2"/>
<dbReference type="PANTHER" id="PTHR13355:SF11">
    <property type="entry name" value="GLUCOSAMINE 6-PHOSPHATE N-ACETYLTRANSFERASE"/>
    <property type="match status" value="1"/>
</dbReference>
<dbReference type="PROSITE" id="PS51186">
    <property type="entry name" value="GNAT"/>
    <property type="match status" value="1"/>
</dbReference>